<evidence type="ECO:0000256" key="3">
    <source>
        <dbReference type="ARBA" id="ARBA00022679"/>
    </source>
</evidence>
<evidence type="ECO:0008006" key="6">
    <source>
        <dbReference type="Google" id="ProtNLM"/>
    </source>
</evidence>
<dbReference type="OrthoDB" id="9766299at2"/>
<accession>A0A401ZRH5</accession>
<gene>
    <name evidence="4" type="ORF">KDAU_67980</name>
</gene>
<keyword evidence="3" id="KW-0808">Transferase</keyword>
<keyword evidence="5" id="KW-1185">Reference proteome</keyword>
<name>A0A401ZRH5_9CHLR</name>
<dbReference type="AlphaFoldDB" id="A0A401ZRH5"/>
<dbReference type="EMBL" id="BIFQ01000002">
    <property type="protein sequence ID" value="GCE09469.1"/>
    <property type="molecule type" value="Genomic_DNA"/>
</dbReference>
<dbReference type="Pfam" id="PF13641">
    <property type="entry name" value="Glyco_tranf_2_3"/>
    <property type="match status" value="1"/>
</dbReference>
<keyword evidence="2" id="KW-0328">Glycosyltransferase</keyword>
<reference evidence="5" key="1">
    <citation type="submission" date="2018-12" db="EMBL/GenBank/DDBJ databases">
        <title>Tengunoibacter tsumagoiensis gen. nov., sp. nov., Dictyobacter kobayashii sp. nov., D. alpinus sp. nov., and D. joshuensis sp. nov. and description of Dictyobacteraceae fam. nov. within the order Ktedonobacterales isolated from Tengu-no-mugimeshi.</title>
        <authorList>
            <person name="Wang C.M."/>
            <person name="Zheng Y."/>
            <person name="Sakai Y."/>
            <person name="Toyoda A."/>
            <person name="Minakuchi Y."/>
            <person name="Abe K."/>
            <person name="Yokota A."/>
            <person name="Yabe S."/>
        </authorList>
    </citation>
    <scope>NUCLEOTIDE SEQUENCE [LARGE SCALE GENOMIC DNA]</scope>
    <source>
        <strain evidence="5">S-27</strain>
    </source>
</reference>
<dbReference type="Proteomes" id="UP000287224">
    <property type="component" value="Unassembled WGS sequence"/>
</dbReference>
<organism evidence="4 5">
    <name type="scientific">Dictyobacter aurantiacus</name>
    <dbReference type="NCBI Taxonomy" id="1936993"/>
    <lineage>
        <taxon>Bacteria</taxon>
        <taxon>Bacillati</taxon>
        <taxon>Chloroflexota</taxon>
        <taxon>Ktedonobacteria</taxon>
        <taxon>Ktedonobacterales</taxon>
        <taxon>Dictyobacteraceae</taxon>
        <taxon>Dictyobacter</taxon>
    </lineage>
</organism>
<dbReference type="RefSeq" id="WP_126601937.1">
    <property type="nucleotide sequence ID" value="NZ_BIFQ01000002.1"/>
</dbReference>
<protein>
    <recommendedName>
        <fullName evidence="6">Glycosyltransferase 2-like domain-containing protein</fullName>
    </recommendedName>
</protein>
<evidence type="ECO:0000256" key="2">
    <source>
        <dbReference type="ARBA" id="ARBA00022676"/>
    </source>
</evidence>
<comment type="similarity">
    <text evidence="1">Belongs to the glycosyltransferase 2 family.</text>
</comment>
<dbReference type="InterPro" id="IPR029044">
    <property type="entry name" value="Nucleotide-diphossugar_trans"/>
</dbReference>
<proteinExistence type="inferred from homology"/>
<evidence type="ECO:0000313" key="4">
    <source>
        <dbReference type="EMBL" id="GCE09469.1"/>
    </source>
</evidence>
<evidence type="ECO:0000256" key="1">
    <source>
        <dbReference type="ARBA" id="ARBA00006739"/>
    </source>
</evidence>
<dbReference type="SUPFAM" id="SSF53448">
    <property type="entry name" value="Nucleotide-diphospho-sugar transferases"/>
    <property type="match status" value="1"/>
</dbReference>
<comment type="caution">
    <text evidence="4">The sequence shown here is derived from an EMBL/GenBank/DDBJ whole genome shotgun (WGS) entry which is preliminary data.</text>
</comment>
<dbReference type="GO" id="GO:0016757">
    <property type="term" value="F:glycosyltransferase activity"/>
    <property type="evidence" value="ECO:0007669"/>
    <property type="project" value="UniProtKB-KW"/>
</dbReference>
<dbReference type="PANTHER" id="PTHR43630">
    <property type="entry name" value="POLY-BETA-1,6-N-ACETYL-D-GLUCOSAMINE SYNTHASE"/>
    <property type="match status" value="1"/>
</dbReference>
<evidence type="ECO:0000313" key="5">
    <source>
        <dbReference type="Proteomes" id="UP000287224"/>
    </source>
</evidence>
<dbReference type="Gene3D" id="3.90.550.10">
    <property type="entry name" value="Spore Coat Polysaccharide Biosynthesis Protein SpsA, Chain A"/>
    <property type="match status" value="1"/>
</dbReference>
<dbReference type="PANTHER" id="PTHR43630:SF1">
    <property type="entry name" value="POLY-BETA-1,6-N-ACETYL-D-GLUCOSAMINE SYNTHASE"/>
    <property type="match status" value="1"/>
</dbReference>
<sequence>MISSILTAYREPRTVGVAIKALLEQDWPEAYEILVVCPDEETARVVQIFTDCYPQVKRLVDQGQGKPSALNLAFSQVRGRICVFTDGDVVIQEGAISALLAPFADPRCGAVTGRPVSASPRTSMLGYWSHLLTDAGAHSMRSHRARQLQYLDCSGYLYAARSELLSPLPPETLADDAFISQLIWQQGYGIAYAPEARVAVRYPTTYRDWLLQKVRSSTGAAQTPQPLRTDNKKYVRPPEYMRSLKREALAGFRSALTYPQTSRERWWTWCLFLARIHLWLCVWAELHLKHRSYQDIWQRVETTK</sequence>